<dbReference type="AlphaFoldDB" id="A0A1G4VEH5"/>
<feature type="signal peptide" evidence="1">
    <location>
        <begin position="1"/>
        <end position="19"/>
    </location>
</feature>
<dbReference type="Pfam" id="PF14054">
    <property type="entry name" value="DUF4249"/>
    <property type="match status" value="1"/>
</dbReference>
<dbReference type="STRING" id="329186.SAMN02927925_00727"/>
<dbReference type="RefSeq" id="WP_023576326.1">
    <property type="nucleotide sequence ID" value="NZ_CBCSBQ010000014.1"/>
</dbReference>
<proteinExistence type="predicted"/>
<dbReference type="Proteomes" id="UP000182124">
    <property type="component" value="Unassembled WGS sequence"/>
</dbReference>
<evidence type="ECO:0008006" key="4">
    <source>
        <dbReference type="Google" id="ProtNLM"/>
    </source>
</evidence>
<evidence type="ECO:0000313" key="3">
    <source>
        <dbReference type="Proteomes" id="UP000182124"/>
    </source>
</evidence>
<sequence length="275" mass="30545">MKKAFHYISLIIIASFALSCEKVVEVDLDTAPPKLVVDASIQWIKGTSGSEQKIKLTTTAPYYNTSVPVVSGATVFITNSTNVIFDFLETGNTGEYLCTNFQPVIGETYTLTVVYNGQTFTATETLTEVPDIEDLIEQNNEGGFTGDEIEIKFFYQDNGAEDNFYMIGFKPNDKPFPDYDVLEDRFFQGNQMFGLYSNEDLKAGDLISIKLYGISRQYYNYMNVLLAVAGSNGGSPFQSPPATVRGNVVNQADENNFALGYFNLSQVDTVDYTIQ</sequence>
<accession>A0A1G4VEH5</accession>
<dbReference type="EMBL" id="FMTY01000002">
    <property type="protein sequence ID" value="SCX04975.1"/>
    <property type="molecule type" value="Genomic_DNA"/>
</dbReference>
<evidence type="ECO:0000256" key="1">
    <source>
        <dbReference type="SAM" id="SignalP"/>
    </source>
</evidence>
<reference evidence="2 3" key="1">
    <citation type="submission" date="2016-10" db="EMBL/GenBank/DDBJ databases">
        <authorList>
            <person name="de Groot N.N."/>
        </authorList>
    </citation>
    <scope>NUCLEOTIDE SEQUENCE [LARGE SCALE GENOMIC DNA]</scope>
    <source>
        <strain evidence="2 3">CGMCC 1.3801</strain>
    </source>
</reference>
<organism evidence="2 3">
    <name type="scientific">Flavobacterium saliperosum</name>
    <dbReference type="NCBI Taxonomy" id="329186"/>
    <lineage>
        <taxon>Bacteria</taxon>
        <taxon>Pseudomonadati</taxon>
        <taxon>Bacteroidota</taxon>
        <taxon>Flavobacteriia</taxon>
        <taxon>Flavobacteriales</taxon>
        <taxon>Flavobacteriaceae</taxon>
        <taxon>Flavobacterium</taxon>
    </lineage>
</organism>
<dbReference type="InterPro" id="IPR025345">
    <property type="entry name" value="DUF4249"/>
</dbReference>
<gene>
    <name evidence="2" type="ORF">SAMN02927925_00727</name>
</gene>
<dbReference type="PROSITE" id="PS51257">
    <property type="entry name" value="PROKAR_LIPOPROTEIN"/>
    <property type="match status" value="1"/>
</dbReference>
<dbReference type="eggNOG" id="ENOG502ZCA0">
    <property type="taxonomic scope" value="Bacteria"/>
</dbReference>
<protein>
    <recommendedName>
        <fullName evidence="4">DUF4249 domain-containing protein</fullName>
    </recommendedName>
</protein>
<name>A0A1G4VEH5_9FLAO</name>
<feature type="chain" id="PRO_5010226891" description="DUF4249 domain-containing protein" evidence="1">
    <location>
        <begin position="20"/>
        <end position="275"/>
    </location>
</feature>
<keyword evidence="1" id="KW-0732">Signal</keyword>
<evidence type="ECO:0000313" key="2">
    <source>
        <dbReference type="EMBL" id="SCX04975.1"/>
    </source>
</evidence>